<protein>
    <submittedName>
        <fullName evidence="11">Serine protease</fullName>
    </submittedName>
</protein>
<evidence type="ECO:0000256" key="4">
    <source>
        <dbReference type="ARBA" id="ARBA00022825"/>
    </source>
</evidence>
<dbReference type="PROSITE" id="PS00138">
    <property type="entry name" value="SUBTILASE_SER"/>
    <property type="match status" value="1"/>
</dbReference>
<dbReference type="Proteomes" id="UP000422572">
    <property type="component" value="Chromosome"/>
</dbReference>
<sequence length="1104" mass="114345">MLMTTLDSQGSISGSPTPGHRRAARVAAAAGLVAALVAAGTAPVFAADPADPAPPKPAPSSAAADKLGAADTERLAEAEAAGKKTVTVMVATAPGQTEQVAAQLDGVTGATLGTTYDKLGYVRATLPTAKAESALTAAAKLPSVKGIDLQYEIELDDPSPDAGQSAARGATGTKGADRGPGARTPAKNPYNPSHETGAVDFVKKYPKADGRGVTIGILDSGVDLDHPALQRTTTGERKITDWVTATDPVADGDGTWRRMNVAVEGPTFTADGRTYRAPAGKHAYSRFAEAVTKGGDMAGDLNRDGDTTDAWGVLYDAAAGTVRVDLNDNADFTDDAAMKPYKDGFQTGHFGTDDPATPVAERIPFVVEIRKDVEYNANGDKADYVNIGVVNSDHGSHVAGITAAHGLFGGKMDGAAPGAKLVSSRACTWSGGCTNTALTEGMADLVINRGVDIVNMSIGGLPALNSGDNARAELYGRLIDTYGVQLVISAGNEGPGVNTIGDPGLADKVLSVGAAISRDTWKANYNSVVAKKYAMFPFSSRGPREDGGFTPSISAPGSAVNTIPLWMAGAGVPETDYQLPAGYGMLNGTSMSSPQAAGASALLISAAKQQRIELSPLTLRTALTSTANRIHGVAAHEQGAGLIDVVDAWKSIRKGATAHEYKVAAPVDTALDQHLKKPGTGIYDREGGLKAGQKKVYDVQITRTTGPDRPVEHELDLKYDDGTFRILGDDEVDLPLNKPVTVKVQARPGSAGVHSAILEADDEDTEGVDKQIMATVVVSHELAKPSHTFSARGSVQRNSHMSYFVTVPQGAKALEVAIGGLKEKSQTRFIAIHPYGVAVEDTASNLCYPHYNPANTCRPDVRSYADPAPGVWEIEVESRRTSPDLNNPYELDVTLLGAAFDPAVQTVTEAKAGTPAAVGWKVTNTFAAIDGRLKGGPLGSAKVATPTIANHESQTSTVTVGEGVERLDVAIGNTSDKGADLDLTVLKDGKVVGTSADGDSEESVSLVKPAAGTYTVVVDGYAVPSGSTTYDYKDVYFSSSLGTIKVDESKPVKLASGASAQVAAEVLVNGAAPEGRRFFGEVSLLTARGTAAGSGSVVIEKVTP</sequence>
<feature type="domain" description="Peptidase C-terminal archaeal/bacterial" evidence="10">
    <location>
        <begin position="953"/>
        <end position="1020"/>
    </location>
</feature>
<feature type="active site" description="Charge relay system" evidence="5">
    <location>
        <position position="590"/>
    </location>
</feature>
<keyword evidence="4 5" id="KW-0720">Serine protease</keyword>
<keyword evidence="2 5" id="KW-0645">Protease</keyword>
<dbReference type="PANTHER" id="PTHR43806:SF11">
    <property type="entry name" value="CEREVISIN-RELATED"/>
    <property type="match status" value="1"/>
</dbReference>
<dbReference type="PROSITE" id="PS00136">
    <property type="entry name" value="SUBTILASE_ASP"/>
    <property type="match status" value="1"/>
</dbReference>
<dbReference type="GO" id="GO:0006508">
    <property type="term" value="P:proteolysis"/>
    <property type="evidence" value="ECO:0007669"/>
    <property type="project" value="UniProtKB-KW"/>
</dbReference>
<feature type="compositionally biased region" description="Polar residues" evidence="7">
    <location>
        <begin position="1"/>
        <end position="16"/>
    </location>
</feature>
<feature type="region of interest" description="Disordered" evidence="7">
    <location>
        <begin position="46"/>
        <end position="67"/>
    </location>
</feature>
<evidence type="ECO:0000256" key="5">
    <source>
        <dbReference type="PROSITE-ProRule" id="PRU01240"/>
    </source>
</evidence>
<dbReference type="InterPro" id="IPR023828">
    <property type="entry name" value="Peptidase_S8_Ser-AS"/>
</dbReference>
<accession>A0A6I6FKA0</accession>
<evidence type="ECO:0000256" key="2">
    <source>
        <dbReference type="ARBA" id="ARBA00022670"/>
    </source>
</evidence>
<proteinExistence type="inferred from homology"/>
<dbReference type="Gene3D" id="2.60.120.380">
    <property type="match status" value="1"/>
</dbReference>
<feature type="region of interest" description="Disordered" evidence="7">
    <location>
        <begin position="155"/>
        <end position="198"/>
    </location>
</feature>
<evidence type="ECO:0000259" key="10">
    <source>
        <dbReference type="Pfam" id="PF04151"/>
    </source>
</evidence>
<dbReference type="EMBL" id="CP034279">
    <property type="protein sequence ID" value="QGV80612.1"/>
    <property type="molecule type" value="Genomic_DNA"/>
</dbReference>
<evidence type="ECO:0000256" key="8">
    <source>
        <dbReference type="SAM" id="SignalP"/>
    </source>
</evidence>
<dbReference type="InterPro" id="IPR023827">
    <property type="entry name" value="Peptidase_S8_Asp-AS"/>
</dbReference>
<dbReference type="AlphaFoldDB" id="A0A6I6FKA0"/>
<gene>
    <name evidence="11" type="ORF">EIZ62_22035</name>
</gene>
<evidence type="ECO:0000256" key="6">
    <source>
        <dbReference type="RuleBase" id="RU003355"/>
    </source>
</evidence>
<evidence type="ECO:0000256" key="1">
    <source>
        <dbReference type="ARBA" id="ARBA00011073"/>
    </source>
</evidence>
<evidence type="ECO:0000259" key="9">
    <source>
        <dbReference type="Pfam" id="PF00082"/>
    </source>
</evidence>
<dbReference type="Pfam" id="PF04151">
    <property type="entry name" value="PPC"/>
    <property type="match status" value="1"/>
</dbReference>
<name>A0A6I6FKA0_9ACTN</name>
<evidence type="ECO:0000313" key="11">
    <source>
        <dbReference type="EMBL" id="QGV80612.1"/>
    </source>
</evidence>
<feature type="region of interest" description="Disordered" evidence="7">
    <location>
        <begin position="1"/>
        <end position="21"/>
    </location>
</feature>
<keyword evidence="3 5" id="KW-0378">Hydrolase</keyword>
<feature type="chain" id="PRO_5026063548" evidence="8">
    <location>
        <begin position="47"/>
        <end position="1104"/>
    </location>
</feature>
<dbReference type="SUPFAM" id="SSF52743">
    <property type="entry name" value="Subtilisin-like"/>
    <property type="match status" value="1"/>
</dbReference>
<feature type="active site" description="Charge relay system" evidence="5">
    <location>
        <position position="394"/>
    </location>
</feature>
<keyword evidence="12" id="KW-1185">Reference proteome</keyword>
<dbReference type="PANTHER" id="PTHR43806">
    <property type="entry name" value="PEPTIDASE S8"/>
    <property type="match status" value="1"/>
</dbReference>
<reference evidence="11 12" key="1">
    <citation type="submission" date="2018-12" db="EMBL/GenBank/DDBJ databases">
        <title>Complete genome sequence of Streptomyces ficellus NRRL8067, the producer of ficellomycin, feldamycin and nojirimycin.</title>
        <authorList>
            <person name="Zhang H."/>
            <person name="Yue R."/>
            <person name="Liu Y."/>
            <person name="Li M."/>
            <person name="Mu H."/>
            <person name="Zhang J."/>
        </authorList>
    </citation>
    <scope>NUCLEOTIDE SEQUENCE [LARGE SCALE GENOMIC DNA]</scope>
    <source>
        <strain evidence="11 12">NRRL 8067</strain>
    </source>
</reference>
<dbReference type="OrthoDB" id="9813435at2"/>
<dbReference type="InterPro" id="IPR036852">
    <property type="entry name" value="Peptidase_S8/S53_dom_sf"/>
</dbReference>
<evidence type="ECO:0000313" key="12">
    <source>
        <dbReference type="Proteomes" id="UP000422572"/>
    </source>
</evidence>
<evidence type="ECO:0000256" key="3">
    <source>
        <dbReference type="ARBA" id="ARBA00022801"/>
    </source>
</evidence>
<dbReference type="InterPro" id="IPR015500">
    <property type="entry name" value="Peptidase_S8_subtilisin-rel"/>
</dbReference>
<comment type="similarity">
    <text evidence="1 5 6">Belongs to the peptidase S8 family.</text>
</comment>
<keyword evidence="8" id="KW-0732">Signal</keyword>
<dbReference type="GO" id="GO:0004252">
    <property type="term" value="F:serine-type endopeptidase activity"/>
    <property type="evidence" value="ECO:0007669"/>
    <property type="project" value="UniProtKB-UniRule"/>
</dbReference>
<feature type="signal peptide" evidence="8">
    <location>
        <begin position="1"/>
        <end position="46"/>
    </location>
</feature>
<evidence type="ECO:0000256" key="7">
    <source>
        <dbReference type="SAM" id="MobiDB-lite"/>
    </source>
</evidence>
<organism evidence="11 12">
    <name type="scientific">Streptomyces ficellus</name>
    <dbReference type="NCBI Taxonomy" id="1977088"/>
    <lineage>
        <taxon>Bacteria</taxon>
        <taxon>Bacillati</taxon>
        <taxon>Actinomycetota</taxon>
        <taxon>Actinomycetes</taxon>
        <taxon>Kitasatosporales</taxon>
        <taxon>Streptomycetaceae</taxon>
        <taxon>Streptomyces</taxon>
    </lineage>
</organism>
<dbReference type="PROSITE" id="PS51892">
    <property type="entry name" value="SUBTILASE"/>
    <property type="match status" value="1"/>
</dbReference>
<dbReference type="InterPro" id="IPR000209">
    <property type="entry name" value="Peptidase_S8/S53_dom"/>
</dbReference>
<dbReference type="KEGG" id="sfic:EIZ62_22035"/>
<feature type="domain" description="Peptidase S8/S53" evidence="9">
    <location>
        <begin position="210"/>
        <end position="641"/>
    </location>
</feature>
<dbReference type="Gene3D" id="3.40.50.200">
    <property type="entry name" value="Peptidase S8/S53 domain"/>
    <property type="match status" value="1"/>
</dbReference>
<dbReference type="PRINTS" id="PR00723">
    <property type="entry name" value="SUBTILISIN"/>
</dbReference>
<dbReference type="InterPro" id="IPR050131">
    <property type="entry name" value="Peptidase_S8_subtilisin-like"/>
</dbReference>
<dbReference type="Pfam" id="PF00082">
    <property type="entry name" value="Peptidase_S8"/>
    <property type="match status" value="1"/>
</dbReference>
<feature type="active site" description="Charge relay system" evidence="5">
    <location>
        <position position="219"/>
    </location>
</feature>
<dbReference type="InterPro" id="IPR007280">
    <property type="entry name" value="Peptidase_C_arc/bac"/>
</dbReference>